<feature type="compositionally biased region" description="Basic and acidic residues" evidence="1">
    <location>
        <begin position="102"/>
        <end position="128"/>
    </location>
</feature>
<proteinExistence type="predicted"/>
<evidence type="ECO:0000313" key="2">
    <source>
        <dbReference type="EMBL" id="MBB3099323.1"/>
    </source>
</evidence>
<reference evidence="2 3" key="1">
    <citation type="submission" date="2020-08" db="EMBL/GenBank/DDBJ databases">
        <title>Genomic Encyclopedia of Type Strains, Phase III (KMG-III): the genomes of soil and plant-associated and newly described type strains.</title>
        <authorList>
            <person name="Whitman W."/>
        </authorList>
    </citation>
    <scope>NUCLEOTIDE SEQUENCE [LARGE SCALE GENOMIC DNA]</scope>
    <source>
        <strain evidence="2 3">CECT 3287</strain>
    </source>
</reference>
<dbReference type="RefSeq" id="WP_183225385.1">
    <property type="nucleotide sequence ID" value="NZ_BMPW01000021.1"/>
</dbReference>
<organism evidence="2 3">
    <name type="scientific">Actinoplanes campanulatus</name>
    <dbReference type="NCBI Taxonomy" id="113559"/>
    <lineage>
        <taxon>Bacteria</taxon>
        <taxon>Bacillati</taxon>
        <taxon>Actinomycetota</taxon>
        <taxon>Actinomycetes</taxon>
        <taxon>Micromonosporales</taxon>
        <taxon>Micromonosporaceae</taxon>
        <taxon>Actinoplanes</taxon>
    </lineage>
</organism>
<feature type="region of interest" description="Disordered" evidence="1">
    <location>
        <begin position="91"/>
        <end position="128"/>
    </location>
</feature>
<comment type="caution">
    <text evidence="2">The sequence shown here is derived from an EMBL/GenBank/DDBJ whole genome shotgun (WGS) entry which is preliminary data.</text>
</comment>
<evidence type="ECO:0000256" key="1">
    <source>
        <dbReference type="SAM" id="MobiDB-lite"/>
    </source>
</evidence>
<sequence length="128" mass="13630">MTTEIRTDGHFDPCIGGGSSRDCERGECNARAMCAAADLSARPSLVAGYDRAVAVLQGVAARTGSDAARWAADYLAADPDRWRQAERCWHGEECSGSGPDCEPERTCGAPEHHRPTHSRISDGRGEGA</sequence>
<accession>A0A7W5FI42</accession>
<dbReference type="AlphaFoldDB" id="A0A7W5FI42"/>
<protein>
    <submittedName>
        <fullName evidence="2">Uncharacterized protein</fullName>
    </submittedName>
</protein>
<gene>
    <name evidence="2" type="ORF">FHR83_007029</name>
</gene>
<name>A0A7W5FI42_9ACTN</name>
<keyword evidence="3" id="KW-1185">Reference proteome</keyword>
<dbReference type="Proteomes" id="UP000590749">
    <property type="component" value="Unassembled WGS sequence"/>
</dbReference>
<dbReference type="EMBL" id="JACHXF010000018">
    <property type="protein sequence ID" value="MBB3099323.1"/>
    <property type="molecule type" value="Genomic_DNA"/>
</dbReference>
<evidence type="ECO:0000313" key="3">
    <source>
        <dbReference type="Proteomes" id="UP000590749"/>
    </source>
</evidence>